<dbReference type="EC" id="3.6.4.13" evidence="3"/>
<comment type="similarity">
    <text evidence="2">Belongs to the helicase family. RLR subfamily.</text>
</comment>
<dbReference type="OMA" id="IFYEPVP"/>
<dbReference type="Gene3D" id="1.20.1320.30">
    <property type="match status" value="1"/>
</dbReference>
<dbReference type="AlphaFoldDB" id="A0A3Q2XT75"/>
<evidence type="ECO:0000259" key="17">
    <source>
        <dbReference type="PROSITE" id="PS51194"/>
    </source>
</evidence>
<feature type="domain" description="Helicase C-terminal" evidence="17">
    <location>
        <begin position="352"/>
        <end position="507"/>
    </location>
</feature>
<dbReference type="Ensembl" id="ENSHCOT00000008775.1">
    <property type="protein sequence ID" value="ENSHCOP00000003411.1"/>
    <property type="gene ID" value="ENSHCOG00000004788.1"/>
</dbReference>
<evidence type="ECO:0000256" key="14">
    <source>
        <dbReference type="ARBA" id="ARBA00023118"/>
    </source>
</evidence>
<dbReference type="PROSITE" id="PS51194">
    <property type="entry name" value="HELICASE_CTER"/>
    <property type="match status" value="1"/>
</dbReference>
<dbReference type="InterPro" id="IPR021673">
    <property type="entry name" value="RLR_CTR"/>
</dbReference>
<comment type="subcellular location">
    <subcellularLocation>
        <location evidence="1">Cytoplasm</location>
    </subcellularLocation>
</comment>
<dbReference type="GO" id="GO:0005737">
    <property type="term" value="C:cytoplasm"/>
    <property type="evidence" value="ECO:0007669"/>
    <property type="project" value="UniProtKB-SubCell"/>
</dbReference>
<dbReference type="InterPro" id="IPR051363">
    <property type="entry name" value="RLR_Helicase"/>
</dbReference>
<dbReference type="PANTHER" id="PTHR14074">
    <property type="entry name" value="HELICASE WITH DEATH DOMAIN-RELATED"/>
    <property type="match status" value="1"/>
</dbReference>
<proteinExistence type="inferred from homology"/>
<evidence type="ECO:0000256" key="8">
    <source>
        <dbReference type="ARBA" id="ARBA00022801"/>
    </source>
</evidence>
<dbReference type="SUPFAM" id="SSF52540">
    <property type="entry name" value="P-loop containing nucleoside triphosphate hydrolases"/>
    <property type="match status" value="1"/>
</dbReference>
<dbReference type="InterPro" id="IPR038557">
    <property type="entry name" value="RLR_C_sf"/>
</dbReference>
<keyword evidence="6" id="KW-0479">Metal-binding</keyword>
<dbReference type="InterPro" id="IPR014001">
    <property type="entry name" value="Helicase_ATP-bd"/>
</dbReference>
<dbReference type="Gene3D" id="2.170.150.30">
    <property type="entry name" value="RIG-I-like receptor, C-terminal regulatory domain"/>
    <property type="match status" value="1"/>
</dbReference>
<name>A0A3Q2XT75_HIPCM</name>
<evidence type="ECO:0000256" key="15">
    <source>
        <dbReference type="ARBA" id="ARBA00049390"/>
    </source>
</evidence>
<dbReference type="GO" id="GO:0003727">
    <property type="term" value="F:single-stranded RNA binding"/>
    <property type="evidence" value="ECO:0007669"/>
    <property type="project" value="TreeGrafter"/>
</dbReference>
<dbReference type="CDD" id="cd12090">
    <property type="entry name" value="MDA5_ID"/>
    <property type="match status" value="1"/>
</dbReference>
<accession>A0A3Q2XT75</accession>
<dbReference type="GO" id="GO:0140374">
    <property type="term" value="P:antiviral innate immune response"/>
    <property type="evidence" value="ECO:0007669"/>
    <property type="project" value="TreeGrafter"/>
</dbReference>
<evidence type="ECO:0000313" key="19">
    <source>
        <dbReference type="Ensembl" id="ENSHCOP00000003411.1"/>
    </source>
</evidence>
<keyword evidence="8" id="KW-0378">Hydrolase</keyword>
<keyword evidence="14" id="KW-0051">Antiviral defense</keyword>
<dbReference type="Pfam" id="PF18119">
    <property type="entry name" value="RIG-I_C"/>
    <property type="match status" value="1"/>
</dbReference>
<dbReference type="SMART" id="SM00490">
    <property type="entry name" value="HELICc"/>
    <property type="match status" value="1"/>
</dbReference>
<evidence type="ECO:0000256" key="6">
    <source>
        <dbReference type="ARBA" id="ARBA00022723"/>
    </source>
</evidence>
<dbReference type="GO" id="GO:0008270">
    <property type="term" value="F:zinc ion binding"/>
    <property type="evidence" value="ECO:0007669"/>
    <property type="project" value="TreeGrafter"/>
</dbReference>
<keyword evidence="9" id="KW-0347">Helicase</keyword>
<organism evidence="19 20">
    <name type="scientific">Hippocampus comes</name>
    <name type="common">Tiger tail seahorse</name>
    <dbReference type="NCBI Taxonomy" id="109280"/>
    <lineage>
        <taxon>Eukaryota</taxon>
        <taxon>Metazoa</taxon>
        <taxon>Chordata</taxon>
        <taxon>Craniata</taxon>
        <taxon>Vertebrata</taxon>
        <taxon>Euteleostomi</taxon>
        <taxon>Actinopterygii</taxon>
        <taxon>Neopterygii</taxon>
        <taxon>Teleostei</taxon>
        <taxon>Neoteleostei</taxon>
        <taxon>Acanthomorphata</taxon>
        <taxon>Syngnathiaria</taxon>
        <taxon>Syngnathiformes</taxon>
        <taxon>Syngnathoidei</taxon>
        <taxon>Syngnathidae</taxon>
        <taxon>Hippocampus</taxon>
    </lineage>
</organism>
<dbReference type="GO" id="GO:0005524">
    <property type="term" value="F:ATP binding"/>
    <property type="evidence" value="ECO:0007669"/>
    <property type="project" value="UniProtKB-KW"/>
</dbReference>
<feature type="domain" description="RLR CTR" evidence="18">
    <location>
        <begin position="538"/>
        <end position="667"/>
    </location>
</feature>
<keyword evidence="13" id="KW-0694">RNA-binding</keyword>
<evidence type="ECO:0000256" key="3">
    <source>
        <dbReference type="ARBA" id="ARBA00012552"/>
    </source>
</evidence>
<dbReference type="InterPro" id="IPR001650">
    <property type="entry name" value="Helicase_C-like"/>
</dbReference>
<keyword evidence="4" id="KW-0963">Cytoplasm</keyword>
<keyword evidence="11" id="KW-0067">ATP-binding</keyword>
<evidence type="ECO:0000256" key="1">
    <source>
        <dbReference type="ARBA" id="ARBA00004496"/>
    </source>
</evidence>
<dbReference type="PROSITE" id="PS51789">
    <property type="entry name" value="RLR_CTR"/>
    <property type="match status" value="1"/>
</dbReference>
<evidence type="ECO:0000259" key="16">
    <source>
        <dbReference type="PROSITE" id="PS51192"/>
    </source>
</evidence>
<dbReference type="GO" id="GO:0039536">
    <property type="term" value="P:negative regulation of RIG-I signaling pathway"/>
    <property type="evidence" value="ECO:0007669"/>
    <property type="project" value="TreeGrafter"/>
</dbReference>
<dbReference type="Gene3D" id="3.40.50.300">
    <property type="entry name" value="P-loop containing nucleotide triphosphate hydrolases"/>
    <property type="match status" value="2"/>
</dbReference>
<protein>
    <recommendedName>
        <fullName evidence="3">RNA helicase</fullName>
        <ecNumber evidence="3">3.6.4.13</ecNumber>
    </recommendedName>
</protein>
<evidence type="ECO:0000256" key="11">
    <source>
        <dbReference type="ARBA" id="ARBA00022840"/>
    </source>
</evidence>
<keyword evidence="20" id="KW-1185">Reference proteome</keyword>
<evidence type="ECO:0000313" key="20">
    <source>
        <dbReference type="Proteomes" id="UP000264820"/>
    </source>
</evidence>
<evidence type="ECO:0000256" key="9">
    <source>
        <dbReference type="ARBA" id="ARBA00022806"/>
    </source>
</evidence>
<dbReference type="InterPro" id="IPR011545">
    <property type="entry name" value="DEAD/DEAH_box_helicase_dom"/>
</dbReference>
<dbReference type="InterPro" id="IPR041204">
    <property type="entry name" value="RIG-I-like_C"/>
</dbReference>
<keyword evidence="10" id="KW-0862">Zinc</keyword>
<dbReference type="Proteomes" id="UP000264820">
    <property type="component" value="Unplaced"/>
</dbReference>
<keyword evidence="7" id="KW-0547">Nucleotide-binding</keyword>
<keyword evidence="5" id="KW-0399">Innate immunity</keyword>
<evidence type="ECO:0000256" key="12">
    <source>
        <dbReference type="ARBA" id="ARBA00022859"/>
    </source>
</evidence>
<reference evidence="19" key="1">
    <citation type="submission" date="2025-08" db="UniProtKB">
        <authorList>
            <consortium name="Ensembl"/>
        </authorList>
    </citation>
    <scope>IDENTIFICATION</scope>
</reference>
<reference evidence="19" key="2">
    <citation type="submission" date="2025-09" db="UniProtKB">
        <authorList>
            <consortium name="Ensembl"/>
        </authorList>
    </citation>
    <scope>IDENTIFICATION</scope>
</reference>
<evidence type="ECO:0000256" key="5">
    <source>
        <dbReference type="ARBA" id="ARBA00022588"/>
    </source>
</evidence>
<feature type="domain" description="Helicase ATP-binding" evidence="16">
    <location>
        <begin position="14"/>
        <end position="192"/>
    </location>
</feature>
<sequence length="672" mass="76657">MSDLVLYGYQEEVVQRALQGENIIVWLPTGAGKTRAAVFVAHKHLERTPGAKVVVLVNTVHLVDQHYSKEFHPALGHHYAVTAVSSDSDRKDFLGLVLRDKDVLVCTAQILLNALTSNEEAKHVELSDITLLVVDECHHTHKETVYNKIMRLYLEKKMRGDKRLPQVLGLTASPGSGGAKSLDKAVQYVLQICANLDCAIVCTKNCTEELNMKVPKPVKRFDIVEERQEDPFGDHVQWMMRQIHCFMQPPEDFIPREFGTQDYESNIVALQKRGVEECNRRLIRCAIHLREYNDALLINDTLLMEDALCSLKDFYRETTIIDDTDRFLVNLFQDNQAKLTTLARDLRFTNPKMEQLESTLRRHFSPSVESRGIVFSKTRKSTSCLHQWVLANDSLRSAGIKSAIITGSAGMTQQDRDKTIRNFRLGSVNLLIATSVAEEGLDIPQCNLVVRYGLLTNEIAQQQANRRARAQDSHYSLVAERGSREERREHLNTYLAGLTAKAVDKIHQMSPREFRANIDELQARAMLCNRMAEIQMMEKNGRYLSANVQLLCGNCLTAVAQGSDIQLLDNMHYVNVNPQFRRHYKKGSPVLLKKTFEDWEPGCRIKCNNGNCNKQWGYEIKFRKVALLPNVAIKDFALQTPSGRTTVKKWKDVPFTVEHFSFSEYFCLFDYS</sequence>
<dbReference type="PANTHER" id="PTHR14074:SF7">
    <property type="entry name" value="ATP-DEPENDENT RNA HELICASE DHX58"/>
    <property type="match status" value="1"/>
</dbReference>
<comment type="catalytic activity">
    <reaction evidence="15">
        <text>ATP + H2O = ADP + phosphate + H(+)</text>
        <dbReference type="Rhea" id="RHEA:13065"/>
        <dbReference type="ChEBI" id="CHEBI:15377"/>
        <dbReference type="ChEBI" id="CHEBI:15378"/>
        <dbReference type="ChEBI" id="CHEBI:30616"/>
        <dbReference type="ChEBI" id="CHEBI:43474"/>
        <dbReference type="ChEBI" id="CHEBI:456216"/>
        <dbReference type="EC" id="3.6.4.13"/>
    </reaction>
    <physiologicalReaction direction="left-to-right" evidence="15">
        <dbReference type="Rhea" id="RHEA:13066"/>
    </physiologicalReaction>
</comment>
<dbReference type="Pfam" id="PF11648">
    <property type="entry name" value="RIG-I_C-RD"/>
    <property type="match status" value="1"/>
</dbReference>
<dbReference type="GO" id="GO:0003725">
    <property type="term" value="F:double-stranded RNA binding"/>
    <property type="evidence" value="ECO:0007669"/>
    <property type="project" value="TreeGrafter"/>
</dbReference>
<evidence type="ECO:0000259" key="18">
    <source>
        <dbReference type="PROSITE" id="PS51789"/>
    </source>
</evidence>
<evidence type="ECO:0000256" key="2">
    <source>
        <dbReference type="ARBA" id="ARBA00006866"/>
    </source>
</evidence>
<dbReference type="Pfam" id="PF00270">
    <property type="entry name" value="DEAD"/>
    <property type="match status" value="1"/>
</dbReference>
<dbReference type="GO" id="GO:0016787">
    <property type="term" value="F:hydrolase activity"/>
    <property type="evidence" value="ECO:0007669"/>
    <property type="project" value="UniProtKB-KW"/>
</dbReference>
<evidence type="ECO:0000256" key="4">
    <source>
        <dbReference type="ARBA" id="ARBA00022490"/>
    </source>
</evidence>
<dbReference type="InterPro" id="IPR027417">
    <property type="entry name" value="P-loop_NTPase"/>
</dbReference>
<dbReference type="GO" id="GO:0003724">
    <property type="term" value="F:RNA helicase activity"/>
    <property type="evidence" value="ECO:0007669"/>
    <property type="project" value="UniProtKB-EC"/>
</dbReference>
<evidence type="ECO:0000256" key="7">
    <source>
        <dbReference type="ARBA" id="ARBA00022741"/>
    </source>
</evidence>
<evidence type="ECO:0000256" key="10">
    <source>
        <dbReference type="ARBA" id="ARBA00022833"/>
    </source>
</evidence>
<dbReference type="GO" id="GO:0002753">
    <property type="term" value="P:cytoplasmic pattern recognition receptor signaling pathway"/>
    <property type="evidence" value="ECO:0007669"/>
    <property type="project" value="TreeGrafter"/>
</dbReference>
<dbReference type="SMART" id="SM00487">
    <property type="entry name" value="DEXDc"/>
    <property type="match status" value="1"/>
</dbReference>
<dbReference type="Pfam" id="PF00271">
    <property type="entry name" value="Helicase_C"/>
    <property type="match status" value="1"/>
</dbReference>
<dbReference type="PROSITE" id="PS51192">
    <property type="entry name" value="HELICASE_ATP_BIND_1"/>
    <property type="match status" value="1"/>
</dbReference>
<keyword evidence="12" id="KW-0391">Immunity</keyword>
<dbReference type="GeneTree" id="ENSGT00940000153173"/>
<evidence type="ECO:0000256" key="13">
    <source>
        <dbReference type="ARBA" id="ARBA00022884"/>
    </source>
</evidence>